<dbReference type="Proteomes" id="UP001345219">
    <property type="component" value="Chromosome 15"/>
</dbReference>
<name>A0AAN7K971_9MYRT</name>
<evidence type="ECO:0000313" key="1">
    <source>
        <dbReference type="EMBL" id="KAK4758830.1"/>
    </source>
</evidence>
<evidence type="ECO:0000313" key="2">
    <source>
        <dbReference type="Proteomes" id="UP001345219"/>
    </source>
</evidence>
<organism evidence="1 2">
    <name type="scientific">Trapa incisa</name>
    <dbReference type="NCBI Taxonomy" id="236973"/>
    <lineage>
        <taxon>Eukaryota</taxon>
        <taxon>Viridiplantae</taxon>
        <taxon>Streptophyta</taxon>
        <taxon>Embryophyta</taxon>
        <taxon>Tracheophyta</taxon>
        <taxon>Spermatophyta</taxon>
        <taxon>Magnoliopsida</taxon>
        <taxon>eudicotyledons</taxon>
        <taxon>Gunneridae</taxon>
        <taxon>Pentapetalae</taxon>
        <taxon>rosids</taxon>
        <taxon>malvids</taxon>
        <taxon>Myrtales</taxon>
        <taxon>Lythraceae</taxon>
        <taxon>Trapa</taxon>
    </lineage>
</organism>
<proteinExistence type="predicted"/>
<sequence length="111" mass="12614">MERYMPSSLAREKANELIALHQCSGTIVDYARSFLKLKCSTLVWVLLDTIFPKFEEGLNGEVQSLLECLGHHMDLDIIISLAYECKRLAIVYCEAREIDKVGETPSTGRNY</sequence>
<comment type="caution">
    <text evidence="1">The sequence shown here is derived from an EMBL/GenBank/DDBJ whole genome shotgun (WGS) entry which is preliminary data.</text>
</comment>
<dbReference type="AlphaFoldDB" id="A0AAN7K971"/>
<accession>A0AAN7K971</accession>
<keyword evidence="2" id="KW-1185">Reference proteome</keyword>
<dbReference type="EMBL" id="JAXIOK010000012">
    <property type="protein sequence ID" value="KAK4758830.1"/>
    <property type="molecule type" value="Genomic_DNA"/>
</dbReference>
<gene>
    <name evidence="1" type="ORF">SAY87_020131</name>
</gene>
<reference evidence="1 2" key="1">
    <citation type="journal article" date="2023" name="Hortic Res">
        <title>Pangenome of water caltrop reveals structural variations and asymmetric subgenome divergence after allopolyploidization.</title>
        <authorList>
            <person name="Zhang X."/>
            <person name="Chen Y."/>
            <person name="Wang L."/>
            <person name="Yuan Y."/>
            <person name="Fang M."/>
            <person name="Shi L."/>
            <person name="Lu R."/>
            <person name="Comes H.P."/>
            <person name="Ma Y."/>
            <person name="Chen Y."/>
            <person name="Huang G."/>
            <person name="Zhou Y."/>
            <person name="Zheng Z."/>
            <person name="Qiu Y."/>
        </authorList>
    </citation>
    <scope>NUCLEOTIDE SEQUENCE [LARGE SCALE GENOMIC DNA]</scope>
    <source>
        <tissue evidence="1">Roots</tissue>
    </source>
</reference>
<protein>
    <submittedName>
        <fullName evidence="1">Uncharacterized protein</fullName>
    </submittedName>
</protein>